<name>A0A8C5DKE0_GOUWI</name>
<evidence type="ECO:0000313" key="1">
    <source>
        <dbReference type="Ensembl" id="ENSGWIP00000007312.1"/>
    </source>
</evidence>
<sequence length="116" mass="12470">VGSKFSVTCFTVFSIVLESSEHINESDKSVTSPYLRTWARVTAQAGNTEESLTAADVSTIGISITSGIGKTFLPAKSLPRMSPTPFTGKRKRMPTLTGPETRGDALYFCAVSYTVL</sequence>
<reference evidence="1" key="1">
    <citation type="submission" date="2020-06" db="EMBL/GenBank/DDBJ databases">
        <authorList>
            <consortium name="Wellcome Sanger Institute Data Sharing"/>
        </authorList>
    </citation>
    <scope>NUCLEOTIDE SEQUENCE [LARGE SCALE GENOMIC DNA]</scope>
</reference>
<organism evidence="1 2">
    <name type="scientific">Gouania willdenowi</name>
    <name type="common">Blunt-snouted clingfish</name>
    <name type="synonym">Lepadogaster willdenowi</name>
    <dbReference type="NCBI Taxonomy" id="441366"/>
    <lineage>
        <taxon>Eukaryota</taxon>
        <taxon>Metazoa</taxon>
        <taxon>Chordata</taxon>
        <taxon>Craniata</taxon>
        <taxon>Vertebrata</taxon>
        <taxon>Euteleostomi</taxon>
        <taxon>Actinopterygii</taxon>
        <taxon>Neopterygii</taxon>
        <taxon>Teleostei</taxon>
        <taxon>Neoteleostei</taxon>
        <taxon>Acanthomorphata</taxon>
        <taxon>Ovalentaria</taxon>
        <taxon>Blenniimorphae</taxon>
        <taxon>Blenniiformes</taxon>
        <taxon>Gobiesocoidei</taxon>
        <taxon>Gobiesocidae</taxon>
        <taxon>Gobiesocinae</taxon>
        <taxon>Gouania</taxon>
    </lineage>
</organism>
<dbReference type="AlphaFoldDB" id="A0A8C5DKE0"/>
<evidence type="ECO:0000313" key="2">
    <source>
        <dbReference type="Proteomes" id="UP000694680"/>
    </source>
</evidence>
<proteinExistence type="predicted"/>
<protein>
    <submittedName>
        <fullName evidence="1">Uncharacterized protein</fullName>
    </submittedName>
</protein>
<dbReference type="Ensembl" id="ENSGWIT00000008102.1">
    <property type="protein sequence ID" value="ENSGWIP00000007312.1"/>
    <property type="gene ID" value="ENSGWIG00000004269.1"/>
</dbReference>
<keyword evidence="2" id="KW-1185">Reference proteome</keyword>
<reference evidence="1" key="3">
    <citation type="submission" date="2025-09" db="UniProtKB">
        <authorList>
            <consortium name="Ensembl"/>
        </authorList>
    </citation>
    <scope>IDENTIFICATION</scope>
</reference>
<reference evidence="1" key="2">
    <citation type="submission" date="2025-08" db="UniProtKB">
        <authorList>
            <consortium name="Ensembl"/>
        </authorList>
    </citation>
    <scope>IDENTIFICATION</scope>
</reference>
<accession>A0A8C5DKE0</accession>
<dbReference type="Proteomes" id="UP000694680">
    <property type="component" value="Chromosome 22"/>
</dbReference>